<reference evidence="2 3" key="1">
    <citation type="submission" date="2020-02" db="EMBL/GenBank/DDBJ databases">
        <title>Draft genome sequence of Haematococcus lacustris strain NIES-144.</title>
        <authorList>
            <person name="Morimoto D."/>
            <person name="Nakagawa S."/>
            <person name="Yoshida T."/>
            <person name="Sawayama S."/>
        </authorList>
    </citation>
    <scope>NUCLEOTIDE SEQUENCE [LARGE SCALE GENOMIC DNA]</scope>
    <source>
        <strain evidence="2 3">NIES-144</strain>
    </source>
</reference>
<name>A0A699ZXG2_HAELA</name>
<evidence type="ECO:0000313" key="3">
    <source>
        <dbReference type="Proteomes" id="UP000485058"/>
    </source>
</evidence>
<sequence>MLDNSQKLDNSPRIAQSSTWSPPPLAAPSVQPAPAICRVAGPNPRRTFDFSGCTGCSDH</sequence>
<gene>
    <name evidence="2" type="ORF">HaLaN_24897</name>
</gene>
<feature type="region of interest" description="Disordered" evidence="1">
    <location>
        <begin position="1"/>
        <end position="30"/>
    </location>
</feature>
<evidence type="ECO:0000256" key="1">
    <source>
        <dbReference type="SAM" id="MobiDB-lite"/>
    </source>
</evidence>
<dbReference type="Proteomes" id="UP000485058">
    <property type="component" value="Unassembled WGS sequence"/>
</dbReference>
<dbReference type="AlphaFoldDB" id="A0A699ZXG2"/>
<dbReference type="EMBL" id="BLLF01003212">
    <property type="protein sequence ID" value="GFH26705.1"/>
    <property type="molecule type" value="Genomic_DNA"/>
</dbReference>
<proteinExistence type="predicted"/>
<protein>
    <submittedName>
        <fullName evidence="2">Uncharacterized protein</fullName>
    </submittedName>
</protein>
<comment type="caution">
    <text evidence="2">The sequence shown here is derived from an EMBL/GenBank/DDBJ whole genome shotgun (WGS) entry which is preliminary data.</text>
</comment>
<feature type="compositionally biased region" description="Polar residues" evidence="1">
    <location>
        <begin position="1"/>
        <end position="20"/>
    </location>
</feature>
<keyword evidence="3" id="KW-1185">Reference proteome</keyword>
<accession>A0A699ZXG2</accession>
<evidence type="ECO:0000313" key="2">
    <source>
        <dbReference type="EMBL" id="GFH26705.1"/>
    </source>
</evidence>
<organism evidence="2 3">
    <name type="scientific">Haematococcus lacustris</name>
    <name type="common">Green alga</name>
    <name type="synonym">Haematococcus pluvialis</name>
    <dbReference type="NCBI Taxonomy" id="44745"/>
    <lineage>
        <taxon>Eukaryota</taxon>
        <taxon>Viridiplantae</taxon>
        <taxon>Chlorophyta</taxon>
        <taxon>core chlorophytes</taxon>
        <taxon>Chlorophyceae</taxon>
        <taxon>CS clade</taxon>
        <taxon>Chlamydomonadales</taxon>
        <taxon>Haematococcaceae</taxon>
        <taxon>Haematococcus</taxon>
    </lineage>
</organism>